<protein>
    <recommendedName>
        <fullName evidence="3">NmrA-like domain-containing protein</fullName>
    </recommendedName>
</protein>
<dbReference type="AlphaFoldDB" id="A0A1B8GE59"/>
<reference evidence="5" key="2">
    <citation type="journal article" date="2018" name="Nat. Commun.">
        <title>Extreme sensitivity to ultraviolet light in the fungal pathogen causing white-nose syndrome of bats.</title>
        <authorList>
            <person name="Palmer J.M."/>
            <person name="Drees K.P."/>
            <person name="Foster J.T."/>
            <person name="Lindner D.L."/>
        </authorList>
    </citation>
    <scope>NUCLEOTIDE SEQUENCE [LARGE SCALE GENOMIC DNA]</scope>
    <source>
        <strain evidence="5">UAMH 10579</strain>
    </source>
</reference>
<feature type="domain" description="NmrA-like" evidence="3">
    <location>
        <begin position="6"/>
        <end position="140"/>
    </location>
</feature>
<dbReference type="PANTHER" id="PTHR47706:SF7">
    <property type="entry name" value="CIPA-LIKE, PUTATIVE (AFU_ORTHOLOGUE AFUA_1G01630)-RELATED"/>
    <property type="match status" value="1"/>
</dbReference>
<dbReference type="CDD" id="cd05259">
    <property type="entry name" value="PCBER_SDR_a"/>
    <property type="match status" value="1"/>
</dbReference>
<dbReference type="RefSeq" id="XP_018127858.1">
    <property type="nucleotide sequence ID" value="XM_018276388.2"/>
</dbReference>
<sequence length="308" mass="33558">MADKQSRKIAIVGGSGSVGSPTVEALLSHGIHTVTAISRSESTAIFPSGVTIKKGSYNDEEFLVEALKGQDVLILQLGYMALDSQIPLISAAAKAGVPWVIPCEYACDNKHEKLNEEIGLMVMKNKYRAQIDSLGVSSWIGIVNGPWFDWNFEKSFMGIDIKTRKAKLLDGGVKFNTSTLSKVGKSLAALLSLPDSKLSAFKNDFVYFSSFLVSQRDVFDSIFSATSTKESDWAIERESPDRAAEAAKEAIRQGNGMGNVDLLFTTLSRVGYGGDYEAKVIGNDFLGLEQEDFDKVVKGLVEKMEQSK</sequence>
<dbReference type="EMBL" id="KV460246">
    <property type="protein sequence ID" value="OBT94125.1"/>
    <property type="molecule type" value="Genomic_DNA"/>
</dbReference>
<evidence type="ECO:0000259" key="3">
    <source>
        <dbReference type="Pfam" id="PF05368"/>
    </source>
</evidence>
<dbReference type="PANTHER" id="PTHR47706">
    <property type="entry name" value="NMRA-LIKE FAMILY PROTEIN"/>
    <property type="match status" value="1"/>
</dbReference>
<keyword evidence="5" id="KW-1185">Reference proteome</keyword>
<evidence type="ECO:0000313" key="5">
    <source>
        <dbReference type="Proteomes" id="UP000091956"/>
    </source>
</evidence>
<dbReference type="InterPro" id="IPR008030">
    <property type="entry name" value="NmrA-like"/>
</dbReference>
<dbReference type="GeneID" id="28840337"/>
<dbReference type="OrthoDB" id="419598at2759"/>
<dbReference type="Proteomes" id="UP000091956">
    <property type="component" value="Unassembled WGS sequence"/>
</dbReference>
<evidence type="ECO:0000256" key="2">
    <source>
        <dbReference type="ARBA" id="ARBA00023002"/>
    </source>
</evidence>
<evidence type="ECO:0000313" key="4">
    <source>
        <dbReference type="EMBL" id="OBT94125.1"/>
    </source>
</evidence>
<dbReference type="InterPro" id="IPR051609">
    <property type="entry name" value="NmrA/Isoflavone_reductase-like"/>
</dbReference>
<dbReference type="STRING" id="342668.A0A1B8GE59"/>
<evidence type="ECO:0000256" key="1">
    <source>
        <dbReference type="ARBA" id="ARBA00022857"/>
    </source>
</evidence>
<dbReference type="InterPro" id="IPR045312">
    <property type="entry name" value="PCBER-like"/>
</dbReference>
<dbReference type="Gene3D" id="3.40.50.720">
    <property type="entry name" value="NAD(P)-binding Rossmann-like Domain"/>
    <property type="match status" value="1"/>
</dbReference>
<dbReference type="InterPro" id="IPR036291">
    <property type="entry name" value="NAD(P)-bd_dom_sf"/>
</dbReference>
<dbReference type="SUPFAM" id="SSF51735">
    <property type="entry name" value="NAD(P)-binding Rossmann-fold domains"/>
    <property type="match status" value="1"/>
</dbReference>
<keyword evidence="2" id="KW-0560">Oxidoreductase</keyword>
<keyword evidence="1" id="KW-0521">NADP</keyword>
<gene>
    <name evidence="4" type="ORF">VE01_06951</name>
</gene>
<dbReference type="GO" id="GO:0016491">
    <property type="term" value="F:oxidoreductase activity"/>
    <property type="evidence" value="ECO:0007669"/>
    <property type="project" value="UniProtKB-KW"/>
</dbReference>
<reference evidence="4 5" key="1">
    <citation type="submission" date="2016-03" db="EMBL/GenBank/DDBJ databases">
        <title>Comparative genomics of Pseudogymnoascus destructans, the fungus causing white-nose syndrome of bats.</title>
        <authorList>
            <person name="Palmer J.M."/>
            <person name="Drees K.P."/>
            <person name="Foster J.T."/>
            <person name="Lindner D.L."/>
        </authorList>
    </citation>
    <scope>NUCLEOTIDE SEQUENCE [LARGE SCALE GENOMIC DNA]</scope>
    <source>
        <strain evidence="4 5">UAMH 10579</strain>
    </source>
</reference>
<organism evidence="4 5">
    <name type="scientific">Pseudogymnoascus verrucosus</name>
    <dbReference type="NCBI Taxonomy" id="342668"/>
    <lineage>
        <taxon>Eukaryota</taxon>
        <taxon>Fungi</taxon>
        <taxon>Dikarya</taxon>
        <taxon>Ascomycota</taxon>
        <taxon>Pezizomycotina</taxon>
        <taxon>Leotiomycetes</taxon>
        <taxon>Thelebolales</taxon>
        <taxon>Thelebolaceae</taxon>
        <taxon>Pseudogymnoascus</taxon>
    </lineage>
</organism>
<proteinExistence type="predicted"/>
<name>A0A1B8GE59_9PEZI</name>
<dbReference type="Pfam" id="PF05368">
    <property type="entry name" value="NmrA"/>
    <property type="match status" value="1"/>
</dbReference>
<accession>A0A1B8GE59</accession>